<dbReference type="GO" id="GO:0008191">
    <property type="term" value="F:metalloendopeptidase inhibitor activity"/>
    <property type="evidence" value="ECO:0007669"/>
    <property type="project" value="InterPro"/>
</dbReference>
<dbReference type="InterPro" id="IPR056978">
    <property type="entry name" value="CC4_RECK"/>
</dbReference>
<sequence length="1153" mass="128433">MWCRANRLKKRLLLKVRLPLPTKDDTSQISVTPRSKALSPPRYADSKESLLLQHPEESSDDHSSDQEDGKDGFTIQNRRTRKKKKKSKGKDSTQNVETTENVTEATQKVEDSQNIEATQEVEDMDEDVPGAEGGGTTKRQRIEEDAASEDELTKANAEINRLRTLMKEFAANVDANNKKYEEVIAQQKAEIKELNTEIRRMSEKMDARFDELIALQKQLAKKPEKKNPEKTDKKPPISLVDLAADVELRNHTISEVQKYCSSQLNSFWECLNATFKDMSRGDSWSGRMCCPLPHSESCRRACITATSNFDLAKGCRQSDEIAFFSCLERQEAGADCCNNARTDDCKSACVDLFRRELSPTKLQRQKVKDYCENDSPRVTDCVKDLIKVTPVKNIHKHIHCCDKSNIIKCRESCKKVLSTKTTIQEIIDGLQLGGCGLPMPQEYFWQCFLQPDAGSLPNSVKVSRIDKVGIDSAKWHCCQKASSSQCTRLCSKTFTKFWATSWDEFRNKCLSQVSEENLRSCIDEVDEPCELGCDGLSFCTNFNNKPTELFRACTSQADEAARNDVALWQMQNNISLAPGLTLPLKSTTKCSPNIWKAVACTLQIKPCSRTSHANQLCRDVCLDILSQCVDWTRVSPVHSPESICESLSPEDPDDSCVRLQTYLNPSSYKSSRITGQVFSPCKGNPCEADEVCLINRNCIHGINCKPYLCRPGCKLGEVSPYMVPDGTYVRVPTPNSPEGCVKICKCNKNKIEEYKRLLCYPLTPCLLGNTQEPHGAIFHQDCNQCSCYAGETICSKKQCESTSLSGRNTAYTTLPCNCPPHYVPVCGRNGITYPSTCLAKCADLNDADIEHYPCQNPCKANSCPVGQKCVPDPQVCLSLMHKPCNQYECINGSSNCSYLPKDPVCDIDNQEYENSCLLAHHNAKLAYRGRCLTKCKHRSQVCGFNGKTYISECAAFADMVAVDYEGPCVAMGLITNIKSKQCLGVKCPELQNSNCIGITPPGACCPICGGAMRLLYSRKQIDRALFALQNHTTKPLNLRSVLEALERQIQVAQCTLKGYLSVELDIFVIVHSTERNPSDLQLEACIREAEKIASLINIQSPRIVSELSLSSLTAASIVHTQMSSSVNNHVNNLRLSILAVILVGFLQKIVPSL</sequence>
<dbReference type="InterPro" id="IPR056979">
    <property type="entry name" value="FZ_RECK"/>
</dbReference>
<dbReference type="PROSITE" id="PS51465">
    <property type="entry name" value="KAZAL_2"/>
    <property type="match status" value="2"/>
</dbReference>
<name>A0A6P7FSX3_DIAVI</name>
<dbReference type="SMART" id="SM00280">
    <property type="entry name" value="KAZAL"/>
    <property type="match status" value="3"/>
</dbReference>
<proteinExistence type="predicted"/>
<feature type="region of interest" description="Disordered" evidence="1">
    <location>
        <begin position="23"/>
        <end position="154"/>
    </location>
</feature>
<evidence type="ECO:0000256" key="1">
    <source>
        <dbReference type="SAM" id="MobiDB-lite"/>
    </source>
</evidence>
<dbReference type="InterPro" id="IPR055110">
    <property type="entry name" value="RECK-like_N"/>
</dbReference>
<dbReference type="PANTHER" id="PTHR13487">
    <property type="entry name" value="SERINE PROTEASE INHIBITOR"/>
    <property type="match status" value="1"/>
</dbReference>
<dbReference type="OrthoDB" id="5956770at2759"/>
<feature type="domain" description="Kazal-like" evidence="2">
    <location>
        <begin position="878"/>
        <end position="933"/>
    </location>
</feature>
<dbReference type="SUPFAM" id="SSF100895">
    <property type="entry name" value="Kazal-type serine protease inhibitors"/>
    <property type="match status" value="3"/>
</dbReference>
<dbReference type="InterPro" id="IPR039016">
    <property type="entry name" value="RECK"/>
</dbReference>
<dbReference type="GO" id="GO:0005886">
    <property type="term" value="C:plasma membrane"/>
    <property type="evidence" value="ECO:0007669"/>
    <property type="project" value="TreeGrafter"/>
</dbReference>
<dbReference type="Pfam" id="PF23332">
    <property type="entry name" value="CC4_RECK"/>
    <property type="match status" value="2"/>
</dbReference>
<dbReference type="RefSeq" id="XP_028137877.1">
    <property type="nucleotide sequence ID" value="XM_028282076.1"/>
</dbReference>
<dbReference type="InterPro" id="IPR056977">
    <property type="entry name" value="FnI_RECK"/>
</dbReference>
<accession>A0A6P7FSX3</accession>
<dbReference type="InterPro" id="IPR056976">
    <property type="entry name" value="EGF1_RECK"/>
</dbReference>
<dbReference type="Pfam" id="PF22961">
    <property type="entry name" value="RECK-like_N"/>
    <property type="match status" value="1"/>
</dbReference>
<gene>
    <name evidence="3" type="primary">LOC114332297</name>
</gene>
<dbReference type="InterPro" id="IPR002350">
    <property type="entry name" value="Kazal_dom"/>
</dbReference>
<dbReference type="GO" id="GO:0030198">
    <property type="term" value="P:extracellular matrix organization"/>
    <property type="evidence" value="ECO:0007669"/>
    <property type="project" value="TreeGrafter"/>
</dbReference>
<evidence type="ECO:0000259" key="2">
    <source>
        <dbReference type="PROSITE" id="PS51465"/>
    </source>
</evidence>
<dbReference type="Gene3D" id="3.30.60.30">
    <property type="match status" value="3"/>
</dbReference>
<dbReference type="Pfam" id="PF07648">
    <property type="entry name" value="Kazal_2"/>
    <property type="match status" value="3"/>
</dbReference>
<dbReference type="AlphaFoldDB" id="A0A6P7FSX3"/>
<dbReference type="InParanoid" id="A0A6P7FSX3"/>
<feature type="compositionally biased region" description="Basic and acidic residues" evidence="1">
    <location>
        <begin position="44"/>
        <end position="71"/>
    </location>
</feature>
<feature type="compositionally biased region" description="Low complexity" evidence="1">
    <location>
        <begin position="93"/>
        <end position="106"/>
    </location>
</feature>
<feature type="compositionally biased region" description="Acidic residues" evidence="1">
    <location>
        <begin position="119"/>
        <end position="129"/>
    </location>
</feature>
<feature type="compositionally biased region" description="Basic residues" evidence="1">
    <location>
        <begin position="78"/>
        <end position="88"/>
    </location>
</feature>
<organism evidence="3">
    <name type="scientific">Diabrotica virgifera virgifera</name>
    <name type="common">western corn rootworm</name>
    <dbReference type="NCBI Taxonomy" id="50390"/>
    <lineage>
        <taxon>Eukaryota</taxon>
        <taxon>Metazoa</taxon>
        <taxon>Ecdysozoa</taxon>
        <taxon>Arthropoda</taxon>
        <taxon>Hexapoda</taxon>
        <taxon>Insecta</taxon>
        <taxon>Pterygota</taxon>
        <taxon>Neoptera</taxon>
        <taxon>Endopterygota</taxon>
        <taxon>Coleoptera</taxon>
        <taxon>Polyphaga</taxon>
        <taxon>Cucujiformia</taxon>
        <taxon>Chrysomeloidea</taxon>
        <taxon>Chrysomelidae</taxon>
        <taxon>Galerucinae</taxon>
        <taxon>Diabroticina</taxon>
        <taxon>Diabroticites</taxon>
        <taxon>Diabrotica</taxon>
    </lineage>
</organism>
<dbReference type="FunCoup" id="A0A6P7FSX3">
    <property type="interactions" value="421"/>
</dbReference>
<dbReference type="InterPro" id="IPR036058">
    <property type="entry name" value="Kazal_dom_sf"/>
</dbReference>
<dbReference type="PANTHER" id="PTHR13487:SF3">
    <property type="entry name" value="REVERSION-INDUCING CYSTEINE-RICH PROTEIN WITH KAZAL MOTIFS"/>
    <property type="match status" value="1"/>
</dbReference>
<protein>
    <submittedName>
        <fullName evidence="3">Reversion-inducing cysteine-rich protein with Kazal motifs</fullName>
    </submittedName>
</protein>
<dbReference type="Pfam" id="PF23298">
    <property type="entry name" value="FZ_RECK"/>
    <property type="match status" value="1"/>
</dbReference>
<feature type="domain" description="Kazal-like" evidence="2">
    <location>
        <begin position="810"/>
        <end position="856"/>
    </location>
</feature>
<dbReference type="Pfam" id="PF25027">
    <property type="entry name" value="EGF1_RECK"/>
    <property type="match status" value="1"/>
</dbReference>
<evidence type="ECO:0000313" key="3">
    <source>
        <dbReference type="RefSeq" id="XP_028137877.1"/>
    </source>
</evidence>
<dbReference type="Pfam" id="PF25028">
    <property type="entry name" value="FnI_RECK"/>
    <property type="match status" value="1"/>
</dbReference>
<dbReference type="PROSITE" id="PS00282">
    <property type="entry name" value="KAZAL_1"/>
    <property type="match status" value="1"/>
</dbReference>
<reference evidence="3" key="1">
    <citation type="submission" date="2025-08" db="UniProtKB">
        <authorList>
            <consortium name="RefSeq"/>
        </authorList>
    </citation>
    <scope>IDENTIFICATION</scope>
    <source>
        <tissue evidence="3">Whole insect</tissue>
    </source>
</reference>